<dbReference type="GeneID" id="98163847"/>
<name>A0ABR4KWT5_9EURO</name>
<evidence type="ECO:0000256" key="2">
    <source>
        <dbReference type="ARBA" id="ARBA00006278"/>
    </source>
</evidence>
<evidence type="ECO:0000256" key="7">
    <source>
        <dbReference type="ARBA" id="ARBA00022982"/>
    </source>
</evidence>
<keyword evidence="17" id="KW-1185">Reference proteome</keyword>
<gene>
    <name evidence="16" type="ORF">BJX68DRAFT_279179</name>
</gene>
<dbReference type="InterPro" id="IPR013112">
    <property type="entry name" value="FAD-bd_8"/>
</dbReference>
<dbReference type="SUPFAM" id="SSF52343">
    <property type="entry name" value="Ferredoxin reductase-like, C-terminal NADP-linked domain"/>
    <property type="match status" value="1"/>
</dbReference>
<dbReference type="EMBL" id="JBFXLR010000007">
    <property type="protein sequence ID" value="KAL2856745.1"/>
    <property type="molecule type" value="Genomic_DNA"/>
</dbReference>
<evidence type="ECO:0000256" key="8">
    <source>
        <dbReference type="ARBA" id="ARBA00022989"/>
    </source>
</evidence>
<evidence type="ECO:0000256" key="9">
    <source>
        <dbReference type="ARBA" id="ARBA00023002"/>
    </source>
</evidence>
<evidence type="ECO:0000256" key="12">
    <source>
        <dbReference type="ARBA" id="ARBA00048483"/>
    </source>
</evidence>
<evidence type="ECO:0000259" key="15">
    <source>
        <dbReference type="PROSITE" id="PS51384"/>
    </source>
</evidence>
<reference evidence="16 17" key="1">
    <citation type="submission" date="2024-07" db="EMBL/GenBank/DDBJ databases">
        <title>Section-level genome sequencing and comparative genomics of Aspergillus sections Usti and Cavernicolus.</title>
        <authorList>
            <consortium name="Lawrence Berkeley National Laboratory"/>
            <person name="Nybo J.L."/>
            <person name="Vesth T.C."/>
            <person name="Theobald S."/>
            <person name="Frisvad J.C."/>
            <person name="Larsen T.O."/>
            <person name="Kjaerboelling I."/>
            <person name="Rothschild-Mancinelli K."/>
            <person name="Lyhne E.K."/>
            <person name="Kogle M.E."/>
            <person name="Barry K."/>
            <person name="Clum A."/>
            <person name="Na H."/>
            <person name="Ledsgaard L."/>
            <person name="Lin J."/>
            <person name="Lipzen A."/>
            <person name="Kuo A."/>
            <person name="Riley R."/>
            <person name="Mondo S."/>
            <person name="LaButti K."/>
            <person name="Haridas S."/>
            <person name="Pangalinan J."/>
            <person name="Salamov A.A."/>
            <person name="Simmons B.A."/>
            <person name="Magnuson J.K."/>
            <person name="Chen J."/>
            <person name="Drula E."/>
            <person name="Henrissat B."/>
            <person name="Wiebenga A."/>
            <person name="Lubbers R.J."/>
            <person name="Gomes A.C."/>
            <person name="Macurrencykelacurrency M.R."/>
            <person name="Stajich J."/>
            <person name="Grigoriev I.V."/>
            <person name="Mortensen U.H."/>
            <person name="De vries R.P."/>
            <person name="Baker S.E."/>
            <person name="Andersen M.R."/>
        </authorList>
    </citation>
    <scope>NUCLEOTIDE SEQUENCE [LARGE SCALE GENOMIC DNA]</scope>
    <source>
        <strain evidence="16 17">CBS 756.74</strain>
    </source>
</reference>
<dbReference type="EC" id="1.16.1.9" evidence="3"/>
<keyword evidence="10" id="KW-0406">Ion transport</keyword>
<keyword evidence="9" id="KW-0560">Oxidoreductase</keyword>
<comment type="caution">
    <text evidence="16">The sequence shown here is derived from an EMBL/GenBank/DDBJ whole genome shotgun (WGS) entry which is preliminary data.</text>
</comment>
<evidence type="ECO:0000256" key="4">
    <source>
        <dbReference type="ARBA" id="ARBA00022448"/>
    </source>
</evidence>
<dbReference type="InterPro" id="IPR017938">
    <property type="entry name" value="Riboflavin_synthase-like_b-brl"/>
</dbReference>
<comment type="subcellular location">
    <subcellularLocation>
        <location evidence="1">Cell membrane</location>
        <topology evidence="1">Multi-pass membrane protein</topology>
    </subcellularLocation>
</comment>
<dbReference type="SFLD" id="SFLDG01168">
    <property type="entry name" value="Ferric_reductase_subgroup_(FRE"/>
    <property type="match status" value="1"/>
</dbReference>
<feature type="domain" description="FAD-binding FR-type" evidence="15">
    <location>
        <begin position="306"/>
        <end position="446"/>
    </location>
</feature>
<evidence type="ECO:0000256" key="10">
    <source>
        <dbReference type="ARBA" id="ARBA00023065"/>
    </source>
</evidence>
<comment type="similarity">
    <text evidence="2">Belongs to the ferric reductase (FRE) family.</text>
</comment>
<evidence type="ECO:0000256" key="5">
    <source>
        <dbReference type="ARBA" id="ARBA00022475"/>
    </source>
</evidence>
<evidence type="ECO:0000256" key="13">
    <source>
        <dbReference type="SAM" id="Phobius"/>
    </source>
</evidence>
<dbReference type="Proteomes" id="UP001610444">
    <property type="component" value="Unassembled WGS sequence"/>
</dbReference>
<dbReference type="InterPro" id="IPR013121">
    <property type="entry name" value="Fe_red_NAD-bd_6"/>
</dbReference>
<dbReference type="Gene3D" id="3.40.50.80">
    <property type="entry name" value="Nucleotide-binding domain of ferredoxin-NADP reductase (FNR) module"/>
    <property type="match status" value="1"/>
</dbReference>
<dbReference type="PANTHER" id="PTHR32361:SF24">
    <property type="entry name" value="REDUCTASE, PUTATIVE (AFU_ORTHOLOGUE AFUA_3G10820)-RELATED"/>
    <property type="match status" value="1"/>
</dbReference>
<feature type="chain" id="PRO_5047054615" description="ferric-chelate reductase (NADPH)" evidence="14">
    <location>
        <begin position="20"/>
        <end position="605"/>
    </location>
</feature>
<feature type="transmembrane region" description="Helical" evidence="13">
    <location>
        <begin position="160"/>
        <end position="178"/>
    </location>
</feature>
<evidence type="ECO:0000313" key="16">
    <source>
        <dbReference type="EMBL" id="KAL2856745.1"/>
    </source>
</evidence>
<sequence>MALAPLLCLYFLKLRFASATTDHQHHGRAGHHQDLHHHDDVAWYTLLVLGGLATLIFLWATYFRLMRYIRRILCLNDKQQSYFARPHHLLARLRVHLLDAPLFAKRHKAELRLSRAVNVGTLPTRFEALLIVALLSMNVVMCVVAIPFDDASKDSLAGRMRHRFGVVAVANLVPLVLFSGRNNPLIPLLAIPSDTFNLFHRWLGRIVVLEGLAHVFAWCIPKAAEVGWDGVRTALRESTFLKNGLVTICLFTALLLHSPSPIRHAFYETFAHLHLALAAVAFAFLWMHLRGRHAHSYLVAAITIWSFERTVRLSRILYRGWGVNPTTATVEAIPGDAVKVTLRIPQPWAPAPGQHIFLCVPSIGWWTFHPFSVCWTDGPLKGNDVESDDEENQAVTLPRKAETVTLLIRRRRGFTDKLFQRARKAMDCRRTMVACVDGPYSGGMVTNTMESYGTVLLFAAGIGITHQMPFIRHLVHGYVTGVAAVRRLGLVWVIRTPEHLDWVRDWMEKIFEAQGCAEVLSIRIFVTLPCDIKEIRWLEDVPAGIVKIRGGRPDVDLIVSKASERQIGAMGVLVCGTGSFSDDVRAACRKVQGRSQVEFMEESFG</sequence>
<keyword evidence="4" id="KW-0813">Transport</keyword>
<dbReference type="SFLD" id="SFLDS00052">
    <property type="entry name" value="Ferric_Reductase_Domain"/>
    <property type="match status" value="1"/>
</dbReference>
<proteinExistence type="inferred from homology"/>
<evidence type="ECO:0000256" key="1">
    <source>
        <dbReference type="ARBA" id="ARBA00004651"/>
    </source>
</evidence>
<dbReference type="PROSITE" id="PS51384">
    <property type="entry name" value="FAD_FR"/>
    <property type="match status" value="1"/>
</dbReference>
<keyword evidence="11 13" id="KW-0472">Membrane</keyword>
<dbReference type="InterPro" id="IPR051410">
    <property type="entry name" value="Ferric/Cupric_Reductase"/>
</dbReference>
<comment type="catalytic activity">
    <reaction evidence="12">
        <text>2 a Fe(II)-siderophore + NADP(+) + H(+) = 2 a Fe(III)-siderophore + NADPH</text>
        <dbReference type="Rhea" id="RHEA:28795"/>
        <dbReference type="Rhea" id="RHEA-COMP:11342"/>
        <dbReference type="Rhea" id="RHEA-COMP:11344"/>
        <dbReference type="ChEBI" id="CHEBI:15378"/>
        <dbReference type="ChEBI" id="CHEBI:29033"/>
        <dbReference type="ChEBI" id="CHEBI:29034"/>
        <dbReference type="ChEBI" id="CHEBI:57783"/>
        <dbReference type="ChEBI" id="CHEBI:58349"/>
        <dbReference type="EC" id="1.16.1.9"/>
    </reaction>
</comment>
<dbReference type="InterPro" id="IPR013130">
    <property type="entry name" value="Fe3_Rdtase_TM_dom"/>
</dbReference>
<evidence type="ECO:0000256" key="14">
    <source>
        <dbReference type="SAM" id="SignalP"/>
    </source>
</evidence>
<accession>A0ABR4KWT5</accession>
<evidence type="ECO:0000313" key="17">
    <source>
        <dbReference type="Proteomes" id="UP001610444"/>
    </source>
</evidence>
<dbReference type="PANTHER" id="PTHR32361">
    <property type="entry name" value="FERRIC/CUPRIC REDUCTASE TRANSMEMBRANE COMPONENT"/>
    <property type="match status" value="1"/>
</dbReference>
<keyword evidence="8 13" id="KW-1133">Transmembrane helix</keyword>
<feature type="transmembrane region" description="Helical" evidence="13">
    <location>
        <begin position="41"/>
        <end position="63"/>
    </location>
</feature>
<dbReference type="InterPro" id="IPR017927">
    <property type="entry name" value="FAD-bd_FR_type"/>
</dbReference>
<dbReference type="SUPFAM" id="SSF63380">
    <property type="entry name" value="Riboflavin synthase domain-like"/>
    <property type="match status" value="1"/>
</dbReference>
<evidence type="ECO:0000256" key="3">
    <source>
        <dbReference type="ARBA" id="ARBA00012668"/>
    </source>
</evidence>
<dbReference type="Pfam" id="PF08022">
    <property type="entry name" value="FAD_binding_8"/>
    <property type="match status" value="1"/>
</dbReference>
<organism evidence="16 17">
    <name type="scientific">Aspergillus pseudodeflectus</name>
    <dbReference type="NCBI Taxonomy" id="176178"/>
    <lineage>
        <taxon>Eukaryota</taxon>
        <taxon>Fungi</taxon>
        <taxon>Dikarya</taxon>
        <taxon>Ascomycota</taxon>
        <taxon>Pezizomycotina</taxon>
        <taxon>Eurotiomycetes</taxon>
        <taxon>Eurotiomycetidae</taxon>
        <taxon>Eurotiales</taxon>
        <taxon>Aspergillaceae</taxon>
        <taxon>Aspergillus</taxon>
        <taxon>Aspergillus subgen. Nidulantes</taxon>
    </lineage>
</organism>
<dbReference type="Pfam" id="PF08030">
    <property type="entry name" value="NAD_binding_6"/>
    <property type="match status" value="1"/>
</dbReference>
<feature type="signal peptide" evidence="14">
    <location>
        <begin position="1"/>
        <end position="19"/>
    </location>
</feature>
<evidence type="ECO:0000256" key="11">
    <source>
        <dbReference type="ARBA" id="ARBA00023136"/>
    </source>
</evidence>
<keyword evidence="14" id="KW-0732">Signal</keyword>
<evidence type="ECO:0000256" key="6">
    <source>
        <dbReference type="ARBA" id="ARBA00022692"/>
    </source>
</evidence>
<dbReference type="CDD" id="cd06186">
    <property type="entry name" value="NOX_Duox_like_FAD_NADP"/>
    <property type="match status" value="1"/>
</dbReference>
<dbReference type="Pfam" id="PF01794">
    <property type="entry name" value="Ferric_reduct"/>
    <property type="match status" value="1"/>
</dbReference>
<keyword evidence="6 13" id="KW-0812">Transmembrane</keyword>
<keyword evidence="7" id="KW-0249">Electron transport</keyword>
<dbReference type="RefSeq" id="XP_070902609.1">
    <property type="nucleotide sequence ID" value="XM_071048683.1"/>
</dbReference>
<dbReference type="InterPro" id="IPR039261">
    <property type="entry name" value="FNR_nucleotide-bd"/>
</dbReference>
<protein>
    <recommendedName>
        <fullName evidence="3">ferric-chelate reductase (NADPH)</fullName>
        <ecNumber evidence="3">1.16.1.9</ecNumber>
    </recommendedName>
</protein>
<feature type="transmembrane region" description="Helical" evidence="13">
    <location>
        <begin position="128"/>
        <end position="148"/>
    </location>
</feature>
<feature type="transmembrane region" description="Helical" evidence="13">
    <location>
        <begin position="270"/>
        <end position="289"/>
    </location>
</feature>
<keyword evidence="5" id="KW-1003">Cell membrane</keyword>